<dbReference type="Proteomes" id="UP000601435">
    <property type="component" value="Unassembled WGS sequence"/>
</dbReference>
<feature type="compositionally biased region" description="Basic and acidic residues" evidence="2">
    <location>
        <begin position="336"/>
        <end position="345"/>
    </location>
</feature>
<dbReference type="SMART" id="SM00331">
    <property type="entry name" value="PP2C_SIG"/>
    <property type="match status" value="1"/>
</dbReference>
<dbReference type="InterPro" id="IPR007529">
    <property type="entry name" value="Znf_HIT"/>
</dbReference>
<dbReference type="SMART" id="SM00332">
    <property type="entry name" value="PP2Cc"/>
    <property type="match status" value="1"/>
</dbReference>
<protein>
    <submittedName>
        <fullName evidence="5">PPC6-7 protein</fullName>
    </submittedName>
</protein>
<sequence>MFGICCICEDAKSTKATPTSTKGRRSSQKIPSSDVKAGGGGDASTAATAEPASSSSVQIEVVEKDATASYSGYAAQADVLGEQQADGVVTVDVDDTEDAPTQKRTRRRSHFVPGGGPAPEDVSPAAVTSGMGELQYLVQDPSKVFQGVAVEACMLGMTKAGGLDAIVEGEFKEKSLEQAGCASDVAARSRFLKAGVAVSCAKGRKPGTPNQDNFFVAECGHFLLCCVADGHGIGGHWASHWTCKFVLRMLLEHMSTNKELPAETVMTRIFDVVHQELVCAATTKDFELTLSGTTLSVAVVDRKKKQLLLAWAGDSRCVLGRPASRSKGKPSCVGASEDHKPNDPQEKARVVQSGGEVLLLPGDVPHRIFAKNKEVPGLAMSRSIGDLSGHSVGVIHQPSFKLLEFQKEDLLLCCSDGVWEFLSDADAISTVLQVGRKNLADAAVKLVSDSRAQWLAESDDCCDDITVIAVWLCISVVEKSLRVNVYRRHLHFEEVELITVARAEGLNLVAQLICRDRSVLVFLFVEMGLMRVGSLIYTFTRPQKQDCRSFRLALKSHLLLTAFCASNKDANDRLLEALFPGVHLDFAALSGKKGGSASFVYALGGWNFCEADPWESEGSDVELFHSSFVRGGKRRSSTKLERRRESSSKTEVLAKQRILRRSHVRYEFEDIFQRVLAEEQAVNFFTCEVGASSLPKRPLCACCLRLGRYMCLRCKGSFCSIRCQRMHKEALCR</sequence>
<gene>
    <name evidence="5" type="primary">PPC6-7</name>
    <name evidence="5" type="ORF">SNEC2469_LOCUS19775</name>
</gene>
<feature type="region of interest" description="Disordered" evidence="2">
    <location>
        <begin position="93"/>
        <end position="123"/>
    </location>
</feature>
<dbReference type="Gene3D" id="3.60.40.10">
    <property type="entry name" value="PPM-type phosphatase domain"/>
    <property type="match status" value="1"/>
</dbReference>
<dbReference type="CDD" id="cd00143">
    <property type="entry name" value="PP2Cc"/>
    <property type="match status" value="1"/>
</dbReference>
<dbReference type="OrthoDB" id="417719at2759"/>
<evidence type="ECO:0000313" key="6">
    <source>
        <dbReference type="Proteomes" id="UP000601435"/>
    </source>
</evidence>
<evidence type="ECO:0000259" key="4">
    <source>
        <dbReference type="PROSITE" id="PS51746"/>
    </source>
</evidence>
<dbReference type="GO" id="GO:0008270">
    <property type="term" value="F:zinc ion binding"/>
    <property type="evidence" value="ECO:0007669"/>
    <property type="project" value="UniProtKB-UniRule"/>
</dbReference>
<dbReference type="CDD" id="cd21437">
    <property type="entry name" value="zf-HIT_ZNHIT1_like"/>
    <property type="match status" value="1"/>
</dbReference>
<dbReference type="EMBL" id="CAJNJA010034031">
    <property type="protein sequence ID" value="CAE7686420.1"/>
    <property type="molecule type" value="Genomic_DNA"/>
</dbReference>
<evidence type="ECO:0000259" key="3">
    <source>
        <dbReference type="PROSITE" id="PS51083"/>
    </source>
</evidence>
<feature type="region of interest" description="Disordered" evidence="2">
    <location>
        <begin position="13"/>
        <end position="58"/>
    </location>
</feature>
<dbReference type="Pfam" id="PF00481">
    <property type="entry name" value="PP2C"/>
    <property type="match status" value="1"/>
</dbReference>
<dbReference type="SUPFAM" id="SSF81606">
    <property type="entry name" value="PP2C-like"/>
    <property type="match status" value="1"/>
</dbReference>
<name>A0A812WN96_9DINO</name>
<dbReference type="PROSITE" id="PS51083">
    <property type="entry name" value="ZF_HIT"/>
    <property type="match status" value="1"/>
</dbReference>
<dbReference type="GO" id="GO:0004722">
    <property type="term" value="F:protein serine/threonine phosphatase activity"/>
    <property type="evidence" value="ECO:0007669"/>
    <property type="project" value="InterPro"/>
</dbReference>
<evidence type="ECO:0000256" key="2">
    <source>
        <dbReference type="SAM" id="MobiDB-lite"/>
    </source>
</evidence>
<reference evidence="5" key="1">
    <citation type="submission" date="2021-02" db="EMBL/GenBank/DDBJ databases">
        <authorList>
            <person name="Dougan E. K."/>
            <person name="Rhodes N."/>
            <person name="Thang M."/>
            <person name="Chan C."/>
        </authorList>
    </citation>
    <scope>NUCLEOTIDE SEQUENCE</scope>
</reference>
<feature type="compositionally biased region" description="Low complexity" evidence="2">
    <location>
        <begin position="43"/>
        <end position="56"/>
    </location>
</feature>
<proteinExistence type="predicted"/>
<feature type="region of interest" description="Disordered" evidence="2">
    <location>
        <begin position="322"/>
        <end position="345"/>
    </location>
</feature>
<dbReference type="InterPro" id="IPR001932">
    <property type="entry name" value="PPM-type_phosphatase-like_dom"/>
</dbReference>
<dbReference type="InterPro" id="IPR015655">
    <property type="entry name" value="PP2C"/>
</dbReference>
<dbReference type="PANTHER" id="PTHR47992">
    <property type="entry name" value="PROTEIN PHOSPHATASE"/>
    <property type="match status" value="1"/>
</dbReference>
<dbReference type="AlphaFoldDB" id="A0A812WN96"/>
<feature type="domain" description="HIT-type" evidence="3">
    <location>
        <begin position="700"/>
        <end position="732"/>
    </location>
</feature>
<accession>A0A812WN96</accession>
<keyword evidence="1" id="KW-0862">Zinc</keyword>
<evidence type="ECO:0000256" key="1">
    <source>
        <dbReference type="PROSITE-ProRule" id="PRU00453"/>
    </source>
</evidence>
<keyword evidence="1" id="KW-0479">Metal-binding</keyword>
<keyword evidence="6" id="KW-1185">Reference proteome</keyword>
<organism evidence="5 6">
    <name type="scientific">Symbiodinium necroappetens</name>
    <dbReference type="NCBI Taxonomy" id="1628268"/>
    <lineage>
        <taxon>Eukaryota</taxon>
        <taxon>Sar</taxon>
        <taxon>Alveolata</taxon>
        <taxon>Dinophyceae</taxon>
        <taxon>Suessiales</taxon>
        <taxon>Symbiodiniaceae</taxon>
        <taxon>Symbiodinium</taxon>
    </lineage>
</organism>
<feature type="domain" description="PPM-type phosphatase" evidence="4">
    <location>
        <begin position="195"/>
        <end position="472"/>
    </location>
</feature>
<dbReference type="InterPro" id="IPR036457">
    <property type="entry name" value="PPM-type-like_dom_sf"/>
</dbReference>
<evidence type="ECO:0000313" key="5">
    <source>
        <dbReference type="EMBL" id="CAE7686420.1"/>
    </source>
</evidence>
<comment type="caution">
    <text evidence="5">The sequence shown here is derived from an EMBL/GenBank/DDBJ whole genome shotgun (WGS) entry which is preliminary data.</text>
</comment>
<keyword evidence="1" id="KW-0863">Zinc-finger</keyword>
<dbReference type="PROSITE" id="PS51746">
    <property type="entry name" value="PPM_2"/>
    <property type="match status" value="1"/>
</dbReference>